<reference evidence="2 3" key="2">
    <citation type="submission" date="2024-07" db="EMBL/GenBank/DDBJ databases">
        <authorList>
            <person name="Akdeniz Z."/>
        </authorList>
    </citation>
    <scope>NUCLEOTIDE SEQUENCE [LARGE SCALE GENOMIC DNA]</scope>
</reference>
<keyword evidence="3" id="KW-1185">Reference proteome</keyword>
<protein>
    <submittedName>
        <fullName evidence="2">Hypothetical_protein</fullName>
    </submittedName>
</protein>
<evidence type="ECO:0000313" key="1">
    <source>
        <dbReference type="EMBL" id="CAI9936989.1"/>
    </source>
</evidence>
<reference evidence="1" key="1">
    <citation type="submission" date="2023-06" db="EMBL/GenBank/DDBJ databases">
        <authorList>
            <person name="Kurt Z."/>
        </authorList>
    </citation>
    <scope>NUCLEOTIDE SEQUENCE</scope>
</reference>
<name>A0AA86PDD5_9EUKA</name>
<dbReference type="Proteomes" id="UP001642409">
    <property type="component" value="Unassembled WGS sequence"/>
</dbReference>
<dbReference type="EMBL" id="CAXDID020000151">
    <property type="protein sequence ID" value="CAL6041664.1"/>
    <property type="molecule type" value="Genomic_DNA"/>
</dbReference>
<dbReference type="EMBL" id="CATOUU010000643">
    <property type="protein sequence ID" value="CAI9936989.1"/>
    <property type="molecule type" value="Genomic_DNA"/>
</dbReference>
<evidence type="ECO:0000313" key="2">
    <source>
        <dbReference type="EMBL" id="CAL6041664.1"/>
    </source>
</evidence>
<comment type="caution">
    <text evidence="1">The sequence shown here is derived from an EMBL/GenBank/DDBJ whole genome shotgun (WGS) entry which is preliminary data.</text>
</comment>
<accession>A0AA86PDD5</accession>
<organism evidence="1">
    <name type="scientific">Hexamita inflata</name>
    <dbReference type="NCBI Taxonomy" id="28002"/>
    <lineage>
        <taxon>Eukaryota</taxon>
        <taxon>Metamonada</taxon>
        <taxon>Diplomonadida</taxon>
        <taxon>Hexamitidae</taxon>
        <taxon>Hexamitinae</taxon>
        <taxon>Hexamita</taxon>
    </lineage>
</organism>
<gene>
    <name evidence="1" type="ORF">HINF_LOCUS24634</name>
    <name evidence="2" type="ORF">HINF_LOCUS39221</name>
</gene>
<evidence type="ECO:0000313" key="3">
    <source>
        <dbReference type="Proteomes" id="UP001642409"/>
    </source>
</evidence>
<dbReference type="AlphaFoldDB" id="A0AA86PDD5"/>
<sequence length="147" mass="16716">MMRPASKSVFRSIAPHSYSIPSRQSFNSFGSLRNVSRTSFCSENPHIRSSAQAPPLSNSNRSNSVISDVDLELSDPLVDFSELKQFAVFSLKAELTVLANRLVSVQSILVAHVQKIENMRKFIQLQFIEEENRKLFTQESKKKVWKV</sequence>
<proteinExistence type="predicted"/>